<reference evidence="3" key="1">
    <citation type="submission" date="2020-05" db="EMBL/GenBank/DDBJ databases">
        <authorList>
            <person name="Chiriac C."/>
            <person name="Salcher M."/>
            <person name="Ghai R."/>
            <person name="Kavagutti S V."/>
        </authorList>
    </citation>
    <scope>NUCLEOTIDE SEQUENCE</scope>
</reference>
<sequence length="324" mass="33862">MSSAILLVGGMGTRLQPLTFNTPKPMLSVAGVPFTEHQIIKAREAGFTEIVLATSFKAELFEPYFGDGERFGISIRYAVESVPLGTGGAIRNAASMLTGSGPVAIFNGDVLSAHDLAAQLSFHVKNQADVTLYLTEVPDARAFGAVEFGDDFRVTAFNEKMENPPTNMINAGCYIFSREVIDSIPAQQVISVERETFPGLLNDGALVFAFIDRNYWLDIGNPSALMKATRDLLSGAMYSAATPVLSDGSFIAAGASIAATAKITSSVIGSGAQIASGAVIEGCLIGAGARVGQEVVLTDCFVADSAQVESGVIAGGSFLGFPLK</sequence>
<evidence type="ECO:0000313" key="3">
    <source>
        <dbReference type="EMBL" id="CAB4588121.1"/>
    </source>
</evidence>
<name>A0A6J6FGX0_9ZZZZ</name>
<dbReference type="AlphaFoldDB" id="A0A6J6FGX0"/>
<feature type="domain" description="Glucose-1-phosphate adenylyltransferase/Bifunctional protein GlmU-like C-terminal hexapeptide" evidence="2">
    <location>
        <begin position="249"/>
        <end position="315"/>
    </location>
</feature>
<protein>
    <submittedName>
        <fullName evidence="3">Unannotated protein</fullName>
    </submittedName>
</protein>
<dbReference type="Pfam" id="PF00483">
    <property type="entry name" value="NTP_transferase"/>
    <property type="match status" value="1"/>
</dbReference>
<dbReference type="InterPro" id="IPR029044">
    <property type="entry name" value="Nucleotide-diphossugar_trans"/>
</dbReference>
<dbReference type="CDD" id="cd04181">
    <property type="entry name" value="NTP_transferase"/>
    <property type="match status" value="1"/>
</dbReference>
<evidence type="ECO:0000259" key="2">
    <source>
        <dbReference type="Pfam" id="PF24894"/>
    </source>
</evidence>
<organism evidence="3">
    <name type="scientific">freshwater metagenome</name>
    <dbReference type="NCBI Taxonomy" id="449393"/>
    <lineage>
        <taxon>unclassified sequences</taxon>
        <taxon>metagenomes</taxon>
        <taxon>ecological metagenomes</taxon>
    </lineage>
</organism>
<dbReference type="PANTHER" id="PTHR22572">
    <property type="entry name" value="SUGAR-1-PHOSPHATE GUANYL TRANSFERASE"/>
    <property type="match status" value="1"/>
</dbReference>
<dbReference type="EMBL" id="CAEZUD010000019">
    <property type="protein sequence ID" value="CAB4588121.1"/>
    <property type="molecule type" value="Genomic_DNA"/>
</dbReference>
<dbReference type="InterPro" id="IPR005835">
    <property type="entry name" value="NTP_transferase_dom"/>
</dbReference>
<dbReference type="Gene3D" id="3.90.550.10">
    <property type="entry name" value="Spore Coat Polysaccharide Biosynthesis Protein SpsA, Chain A"/>
    <property type="match status" value="1"/>
</dbReference>
<dbReference type="SUPFAM" id="SSF53448">
    <property type="entry name" value="Nucleotide-diphospho-sugar transferases"/>
    <property type="match status" value="1"/>
</dbReference>
<proteinExistence type="predicted"/>
<dbReference type="Pfam" id="PF24894">
    <property type="entry name" value="Hexapep_GlmU"/>
    <property type="match status" value="1"/>
</dbReference>
<evidence type="ECO:0000313" key="4">
    <source>
        <dbReference type="EMBL" id="CAB4952445.1"/>
    </source>
</evidence>
<dbReference type="EMBL" id="CAFBNS010000002">
    <property type="protein sequence ID" value="CAB4952445.1"/>
    <property type="molecule type" value="Genomic_DNA"/>
</dbReference>
<dbReference type="Gene3D" id="2.160.10.10">
    <property type="entry name" value="Hexapeptide repeat proteins"/>
    <property type="match status" value="1"/>
</dbReference>
<accession>A0A6J6FGX0</accession>
<dbReference type="InterPro" id="IPR056818">
    <property type="entry name" value="GlmU/GlgC-like_hexapep"/>
</dbReference>
<dbReference type="InterPro" id="IPR050486">
    <property type="entry name" value="Mannose-1P_guanyltransferase"/>
</dbReference>
<gene>
    <name evidence="3" type="ORF">UFOPK1778_00511</name>
    <name evidence="4" type="ORF">UFOPK3874_00028</name>
</gene>
<evidence type="ECO:0000259" key="1">
    <source>
        <dbReference type="Pfam" id="PF00483"/>
    </source>
</evidence>
<feature type="domain" description="Nucleotidyl transferase" evidence="1">
    <location>
        <begin position="4"/>
        <end position="233"/>
    </location>
</feature>